<dbReference type="AlphaFoldDB" id="A0A0M2UXH2"/>
<sequence length="139" mass="15540">MLKNSMTGISTRREAALTDRGWIMEEMPRTVRMLKILLPSTFPTLISDSLRMAATREVASSGRDVPTAITVRPMTSSLIPMTLAIKIAAWTRKCAPPMSAPSPMRIRKMFFLTFVSSVPRNSSYSCSTRLASFKAMRYT</sequence>
<organism evidence="1 2">
    <name type="scientific">Candidatus Brocadia fulgida</name>
    <dbReference type="NCBI Taxonomy" id="380242"/>
    <lineage>
        <taxon>Bacteria</taxon>
        <taxon>Pseudomonadati</taxon>
        <taxon>Planctomycetota</taxon>
        <taxon>Candidatus Brocadiia</taxon>
        <taxon>Candidatus Brocadiales</taxon>
        <taxon>Candidatus Brocadiaceae</taxon>
        <taxon>Candidatus Brocadia</taxon>
    </lineage>
</organism>
<reference evidence="1 2" key="1">
    <citation type="journal article" date="2013" name="BMC Microbiol.">
        <title>Identification of the type II cytochrome c maturation pathway in anammox bacteria by comparative genomics.</title>
        <authorList>
            <person name="Ferousi C."/>
            <person name="Speth D.R."/>
            <person name="Reimann J."/>
            <person name="Op den Camp H.J."/>
            <person name="Allen J.W."/>
            <person name="Keltjens J.T."/>
            <person name="Jetten M.S."/>
        </authorList>
    </citation>
    <scope>NUCLEOTIDE SEQUENCE [LARGE SCALE GENOMIC DNA]</scope>
    <source>
        <strain evidence="1">RU1</strain>
    </source>
</reference>
<comment type="caution">
    <text evidence="1">The sequence shown here is derived from an EMBL/GenBank/DDBJ whole genome shotgun (WGS) entry which is preliminary data.</text>
</comment>
<accession>A0A0M2UXH2</accession>
<keyword evidence="2" id="KW-1185">Reference proteome</keyword>
<protein>
    <submittedName>
        <fullName evidence="1">Uncharacterized protein</fullName>
    </submittedName>
</protein>
<evidence type="ECO:0000313" key="1">
    <source>
        <dbReference type="EMBL" id="KKO20270.1"/>
    </source>
</evidence>
<dbReference type="EMBL" id="LAQJ01000119">
    <property type="protein sequence ID" value="KKO20270.1"/>
    <property type="molecule type" value="Genomic_DNA"/>
</dbReference>
<name>A0A0M2UXH2_9BACT</name>
<evidence type="ECO:0000313" key="2">
    <source>
        <dbReference type="Proteomes" id="UP000034954"/>
    </source>
</evidence>
<gene>
    <name evidence="1" type="ORF">BROFUL_01015</name>
</gene>
<dbReference type="Proteomes" id="UP000034954">
    <property type="component" value="Unassembled WGS sequence"/>
</dbReference>
<proteinExistence type="predicted"/>